<keyword evidence="2" id="KW-1185">Reference proteome</keyword>
<comment type="caution">
    <text evidence="1">The sequence shown here is derived from an EMBL/GenBank/DDBJ whole genome shotgun (WGS) entry which is preliminary data.</text>
</comment>
<evidence type="ECO:0000313" key="1">
    <source>
        <dbReference type="EMBL" id="KAH3776594.1"/>
    </source>
</evidence>
<name>A0A9D4ECM2_DREPO</name>
<accession>A0A9D4ECM2</accession>
<dbReference type="Proteomes" id="UP000828390">
    <property type="component" value="Unassembled WGS sequence"/>
</dbReference>
<dbReference type="EMBL" id="JAIWYP010000009">
    <property type="protein sequence ID" value="KAH3776594.1"/>
    <property type="molecule type" value="Genomic_DNA"/>
</dbReference>
<reference evidence="1" key="2">
    <citation type="submission" date="2020-11" db="EMBL/GenBank/DDBJ databases">
        <authorList>
            <person name="McCartney M.A."/>
            <person name="Auch B."/>
            <person name="Kono T."/>
            <person name="Mallez S."/>
            <person name="Becker A."/>
            <person name="Gohl D.M."/>
            <person name="Silverstein K.A.T."/>
            <person name="Koren S."/>
            <person name="Bechman K.B."/>
            <person name="Herman A."/>
            <person name="Abrahante J.E."/>
            <person name="Garbe J."/>
        </authorList>
    </citation>
    <scope>NUCLEOTIDE SEQUENCE</scope>
    <source>
        <strain evidence="1">Duluth1</strain>
        <tissue evidence="1">Whole animal</tissue>
    </source>
</reference>
<evidence type="ECO:0000313" key="2">
    <source>
        <dbReference type="Proteomes" id="UP000828390"/>
    </source>
</evidence>
<dbReference type="AlphaFoldDB" id="A0A9D4ECM2"/>
<protein>
    <submittedName>
        <fullName evidence="1">Uncharacterized protein</fullName>
    </submittedName>
</protein>
<gene>
    <name evidence="1" type="ORF">DPMN_178025</name>
</gene>
<reference evidence="1" key="1">
    <citation type="journal article" date="2019" name="bioRxiv">
        <title>The Genome of the Zebra Mussel, Dreissena polymorpha: A Resource for Invasive Species Research.</title>
        <authorList>
            <person name="McCartney M.A."/>
            <person name="Auch B."/>
            <person name="Kono T."/>
            <person name="Mallez S."/>
            <person name="Zhang Y."/>
            <person name="Obille A."/>
            <person name="Becker A."/>
            <person name="Abrahante J.E."/>
            <person name="Garbe J."/>
            <person name="Badalamenti J.P."/>
            <person name="Herman A."/>
            <person name="Mangelson H."/>
            <person name="Liachko I."/>
            <person name="Sullivan S."/>
            <person name="Sone E.D."/>
            <person name="Koren S."/>
            <person name="Silverstein K.A.T."/>
            <person name="Beckman K.B."/>
            <person name="Gohl D.M."/>
        </authorList>
    </citation>
    <scope>NUCLEOTIDE SEQUENCE</scope>
    <source>
        <strain evidence="1">Duluth1</strain>
        <tissue evidence="1">Whole animal</tissue>
    </source>
</reference>
<sequence length="89" mass="10405">MFDDGVEYLDPEQKNKFAKSLYKYQDVFAKSSDDLGCTNVVKHKINTESANSIVLDDSHMEIEKWNGLKLRRCFKRVLLNRQTVHGLRQ</sequence>
<organism evidence="1 2">
    <name type="scientific">Dreissena polymorpha</name>
    <name type="common">Zebra mussel</name>
    <name type="synonym">Mytilus polymorpha</name>
    <dbReference type="NCBI Taxonomy" id="45954"/>
    <lineage>
        <taxon>Eukaryota</taxon>
        <taxon>Metazoa</taxon>
        <taxon>Spiralia</taxon>
        <taxon>Lophotrochozoa</taxon>
        <taxon>Mollusca</taxon>
        <taxon>Bivalvia</taxon>
        <taxon>Autobranchia</taxon>
        <taxon>Heteroconchia</taxon>
        <taxon>Euheterodonta</taxon>
        <taxon>Imparidentia</taxon>
        <taxon>Neoheterodontei</taxon>
        <taxon>Myida</taxon>
        <taxon>Dreissenoidea</taxon>
        <taxon>Dreissenidae</taxon>
        <taxon>Dreissena</taxon>
    </lineage>
</organism>
<proteinExistence type="predicted"/>